<evidence type="ECO:0000313" key="2">
    <source>
        <dbReference type="EMBL" id="KAA6395241.1"/>
    </source>
</evidence>
<gene>
    <name evidence="2" type="ORF">EZS28_009232</name>
</gene>
<evidence type="ECO:0000256" key="1">
    <source>
        <dbReference type="SAM" id="MobiDB-lite"/>
    </source>
</evidence>
<feature type="compositionally biased region" description="Acidic residues" evidence="1">
    <location>
        <begin position="202"/>
        <end position="217"/>
    </location>
</feature>
<dbReference type="EMBL" id="SNRW01001734">
    <property type="protein sequence ID" value="KAA6395241.1"/>
    <property type="molecule type" value="Genomic_DNA"/>
</dbReference>
<sequence>MTKINYRTNQKESQLMEKMTMETKTNLSIQPNPCISFMKTMDSERITAGRSYMPLSTEKRIPRSISQKYPPTFHLTMQMDQIDSEEMVAGRSCQPPLITTPPELGQAKGKVVVPKQSIQPTNDHDIKSKTGLPKLALDKSLGIPEARANFDTPNLFTPLQEQRKRADVALITEDKSVKRSQGNKISVGSKKQKQGSNSENLIEIEPDSETNEPDQLD</sequence>
<proteinExistence type="predicted"/>
<dbReference type="AlphaFoldDB" id="A0A5J4WK63"/>
<protein>
    <submittedName>
        <fullName evidence="2">Uncharacterized protein</fullName>
    </submittedName>
</protein>
<name>A0A5J4WK63_9EUKA</name>
<evidence type="ECO:0000313" key="3">
    <source>
        <dbReference type="Proteomes" id="UP000324800"/>
    </source>
</evidence>
<accession>A0A5J4WK63</accession>
<reference evidence="2 3" key="1">
    <citation type="submission" date="2019-03" db="EMBL/GenBank/DDBJ databases">
        <title>Single cell metagenomics reveals metabolic interactions within the superorganism composed of flagellate Streblomastix strix and complex community of Bacteroidetes bacteria on its surface.</title>
        <authorList>
            <person name="Treitli S.C."/>
            <person name="Kolisko M."/>
            <person name="Husnik F."/>
            <person name="Keeling P."/>
            <person name="Hampl V."/>
        </authorList>
    </citation>
    <scope>NUCLEOTIDE SEQUENCE [LARGE SCALE GENOMIC DNA]</scope>
    <source>
        <strain evidence="2">ST1C</strain>
    </source>
</reference>
<comment type="caution">
    <text evidence="2">The sequence shown here is derived from an EMBL/GenBank/DDBJ whole genome shotgun (WGS) entry which is preliminary data.</text>
</comment>
<dbReference type="Proteomes" id="UP000324800">
    <property type="component" value="Unassembled WGS sequence"/>
</dbReference>
<organism evidence="2 3">
    <name type="scientific">Streblomastix strix</name>
    <dbReference type="NCBI Taxonomy" id="222440"/>
    <lineage>
        <taxon>Eukaryota</taxon>
        <taxon>Metamonada</taxon>
        <taxon>Preaxostyla</taxon>
        <taxon>Oxymonadida</taxon>
        <taxon>Streblomastigidae</taxon>
        <taxon>Streblomastix</taxon>
    </lineage>
</organism>
<feature type="region of interest" description="Disordered" evidence="1">
    <location>
        <begin position="176"/>
        <end position="217"/>
    </location>
</feature>